<dbReference type="Proteomes" id="UP000075882">
    <property type="component" value="Unassembled WGS sequence"/>
</dbReference>
<protein>
    <submittedName>
        <fullName evidence="1">Uncharacterized protein</fullName>
    </submittedName>
</protein>
<sequence>MDLVMFELHRYALGRSNHQVRLVPYPPCRLPGQDPVAGQQLHDRYLHLQQRVPLSDAVPRAGTERDVVVRAALDFVRLRKPLRIEPLGLGEHGPVAVNVEDFD</sequence>
<dbReference type="EnsemblMetazoa" id="ACOM030086-RA">
    <property type="protein sequence ID" value="ACOM030086-PA.1"/>
    <property type="gene ID" value="ACOM030086"/>
</dbReference>
<reference evidence="1" key="1">
    <citation type="submission" date="2022-08" db="UniProtKB">
        <authorList>
            <consortium name="EnsemblMetazoa"/>
        </authorList>
    </citation>
    <scope>IDENTIFICATION</scope>
</reference>
<proteinExistence type="predicted"/>
<dbReference type="AlphaFoldDB" id="A0A8W7PDV8"/>
<evidence type="ECO:0000313" key="1">
    <source>
        <dbReference type="EnsemblMetazoa" id="ACOM030086-PA.1"/>
    </source>
</evidence>
<accession>A0A8W7PDV8</accession>
<name>A0A8W7PDV8_ANOCL</name>
<organism evidence="1">
    <name type="scientific">Anopheles coluzzii</name>
    <name type="common">African malaria mosquito</name>
    <dbReference type="NCBI Taxonomy" id="1518534"/>
    <lineage>
        <taxon>Eukaryota</taxon>
        <taxon>Metazoa</taxon>
        <taxon>Ecdysozoa</taxon>
        <taxon>Arthropoda</taxon>
        <taxon>Hexapoda</taxon>
        <taxon>Insecta</taxon>
        <taxon>Pterygota</taxon>
        <taxon>Neoptera</taxon>
        <taxon>Endopterygota</taxon>
        <taxon>Diptera</taxon>
        <taxon>Nematocera</taxon>
        <taxon>Culicoidea</taxon>
        <taxon>Culicidae</taxon>
        <taxon>Anophelinae</taxon>
        <taxon>Anopheles</taxon>
    </lineage>
</organism>